<organism evidence="1 2">
    <name type="scientific">Halobacillus amylolyticus</name>
    <dbReference type="NCBI Taxonomy" id="2932259"/>
    <lineage>
        <taxon>Bacteria</taxon>
        <taxon>Bacillati</taxon>
        <taxon>Bacillota</taxon>
        <taxon>Bacilli</taxon>
        <taxon>Bacillales</taxon>
        <taxon>Bacillaceae</taxon>
        <taxon>Halobacillus</taxon>
    </lineage>
</organism>
<dbReference type="EMBL" id="CP095075">
    <property type="protein sequence ID" value="UOR11125.1"/>
    <property type="molecule type" value="Genomic_DNA"/>
</dbReference>
<reference evidence="1" key="1">
    <citation type="submission" date="2022-04" db="EMBL/GenBank/DDBJ databases">
        <title>Halobacillus sp. isolated from saltern.</title>
        <authorList>
            <person name="Won M."/>
            <person name="Lee C.-M."/>
            <person name="Woen H.-Y."/>
            <person name="Kwon S.-W."/>
        </authorList>
    </citation>
    <scope>NUCLEOTIDE SEQUENCE</scope>
    <source>
        <strain evidence="1">SSHM10-5</strain>
    </source>
</reference>
<dbReference type="Proteomes" id="UP000830326">
    <property type="component" value="Chromosome"/>
</dbReference>
<name>A0ABY4H8D1_9BACI</name>
<protein>
    <recommendedName>
        <fullName evidence="3">YhfH family protein</fullName>
    </recommendedName>
</protein>
<dbReference type="RefSeq" id="WP_245030805.1">
    <property type="nucleotide sequence ID" value="NZ_CP095075.1"/>
</dbReference>
<evidence type="ECO:0000313" key="2">
    <source>
        <dbReference type="Proteomes" id="UP000830326"/>
    </source>
</evidence>
<accession>A0ABY4H8D1</accession>
<evidence type="ECO:0000313" key="1">
    <source>
        <dbReference type="EMBL" id="UOR11125.1"/>
    </source>
</evidence>
<evidence type="ECO:0008006" key="3">
    <source>
        <dbReference type="Google" id="ProtNLM"/>
    </source>
</evidence>
<sequence length="59" mass="6789">MVDIESELPGFQSNPNTFGKCSSCGKELMTKKEAEITMCKDCQKRHRDKDHVLDEDKKK</sequence>
<proteinExistence type="predicted"/>
<keyword evidence="2" id="KW-1185">Reference proteome</keyword>
<gene>
    <name evidence="1" type="ORF">MUO15_16205</name>
</gene>